<keyword evidence="2" id="KW-1185">Reference proteome</keyword>
<evidence type="ECO:0000313" key="2">
    <source>
        <dbReference type="Proteomes" id="UP000076532"/>
    </source>
</evidence>
<proteinExistence type="predicted"/>
<reference evidence="1 2" key="1">
    <citation type="journal article" date="2016" name="Mol. Biol. Evol.">
        <title>Comparative Genomics of Early-Diverging Mushroom-Forming Fungi Provides Insights into the Origins of Lignocellulose Decay Capabilities.</title>
        <authorList>
            <person name="Nagy L.G."/>
            <person name="Riley R."/>
            <person name="Tritt A."/>
            <person name="Adam C."/>
            <person name="Daum C."/>
            <person name="Floudas D."/>
            <person name="Sun H."/>
            <person name="Yadav J.S."/>
            <person name="Pangilinan J."/>
            <person name="Larsson K.H."/>
            <person name="Matsuura K."/>
            <person name="Barry K."/>
            <person name="Labutti K."/>
            <person name="Kuo R."/>
            <person name="Ohm R.A."/>
            <person name="Bhattacharya S.S."/>
            <person name="Shirouzu T."/>
            <person name="Yoshinaga Y."/>
            <person name="Martin F.M."/>
            <person name="Grigoriev I.V."/>
            <person name="Hibbett D.S."/>
        </authorList>
    </citation>
    <scope>NUCLEOTIDE SEQUENCE [LARGE SCALE GENOMIC DNA]</scope>
    <source>
        <strain evidence="1 2">CBS 109695</strain>
    </source>
</reference>
<accession>A0A167SXV2</accession>
<protein>
    <submittedName>
        <fullName evidence="1">Uncharacterized protein</fullName>
    </submittedName>
</protein>
<organism evidence="1 2">
    <name type="scientific">Athelia psychrophila</name>
    <dbReference type="NCBI Taxonomy" id="1759441"/>
    <lineage>
        <taxon>Eukaryota</taxon>
        <taxon>Fungi</taxon>
        <taxon>Dikarya</taxon>
        <taxon>Basidiomycota</taxon>
        <taxon>Agaricomycotina</taxon>
        <taxon>Agaricomycetes</taxon>
        <taxon>Agaricomycetidae</taxon>
        <taxon>Atheliales</taxon>
        <taxon>Atheliaceae</taxon>
        <taxon>Athelia</taxon>
    </lineage>
</organism>
<evidence type="ECO:0000313" key="1">
    <source>
        <dbReference type="EMBL" id="KZP02358.1"/>
    </source>
</evidence>
<dbReference type="EMBL" id="KV418656">
    <property type="protein sequence ID" value="KZP02358.1"/>
    <property type="molecule type" value="Genomic_DNA"/>
</dbReference>
<dbReference type="AlphaFoldDB" id="A0A167SXV2"/>
<dbReference type="Proteomes" id="UP000076532">
    <property type="component" value="Unassembled WGS sequence"/>
</dbReference>
<name>A0A167SXV2_9AGAM</name>
<gene>
    <name evidence="1" type="ORF">FIBSPDRAFT_905929</name>
</gene>
<sequence>MGPSCTVDVLWNIRGLDAYSSTTAGPLHHLSLISRAPNCDRASSLAHSTSVSLLLQASIPASSTHYHRFSRFNVARMTETREGRDGKLEVARYGSKSVRPSVRGPSHAPPRLISTHAPAAALAPSLSLHHANAISRTPTVVHTPTKSVAAVDVAEIVASRTRHDPSTRNRVPTCSNHIAAHPRNVAALVPPHAAHRPAVLPPRSRASTTTSTSFRAESLHEQAHSHSLEELARGFQQISVGAVVPAVARNRVRRMLNEKKPTSYPYGQTGCGTQELSEDMLAGPLDACPRDATDRYWDIHGKTWLQDGKADGGAWVKEVEDGIVSEGNRAHCEGGKAVQAIYAVNL</sequence>